<gene>
    <name evidence="5" type="ORF">P7079_00585</name>
</gene>
<dbReference type="InterPro" id="IPR036390">
    <property type="entry name" value="WH_DNA-bd_sf"/>
</dbReference>
<evidence type="ECO:0000256" key="3">
    <source>
        <dbReference type="ARBA" id="ARBA00023163"/>
    </source>
</evidence>
<evidence type="ECO:0000256" key="1">
    <source>
        <dbReference type="ARBA" id="ARBA00023015"/>
    </source>
</evidence>
<name>A0ABY8FYD6_9ACTO</name>
<feature type="domain" description="HTH gntR-type" evidence="4">
    <location>
        <begin position="14"/>
        <end position="82"/>
    </location>
</feature>
<dbReference type="SMART" id="SM00345">
    <property type="entry name" value="HTH_GNTR"/>
    <property type="match status" value="1"/>
</dbReference>
<evidence type="ECO:0000313" key="6">
    <source>
        <dbReference type="Proteomes" id="UP001215216"/>
    </source>
</evidence>
<dbReference type="Pfam" id="PF00392">
    <property type="entry name" value="GntR"/>
    <property type="match status" value="1"/>
</dbReference>
<dbReference type="Proteomes" id="UP001215216">
    <property type="component" value="Chromosome"/>
</dbReference>
<keyword evidence="1" id="KW-0805">Transcription regulation</keyword>
<keyword evidence="2" id="KW-0238">DNA-binding</keyword>
<dbReference type="InterPro" id="IPR036388">
    <property type="entry name" value="WH-like_DNA-bd_sf"/>
</dbReference>
<evidence type="ECO:0000256" key="2">
    <source>
        <dbReference type="ARBA" id="ARBA00023125"/>
    </source>
</evidence>
<dbReference type="SUPFAM" id="SSF64288">
    <property type="entry name" value="Chorismate lyase-like"/>
    <property type="match status" value="1"/>
</dbReference>
<proteinExistence type="predicted"/>
<dbReference type="SUPFAM" id="SSF46785">
    <property type="entry name" value="Winged helix' DNA-binding domain"/>
    <property type="match status" value="1"/>
</dbReference>
<accession>A0ABY8FYD6</accession>
<dbReference type="InterPro" id="IPR028978">
    <property type="entry name" value="Chorismate_lyase_/UTRA_dom_sf"/>
</dbReference>
<dbReference type="PANTHER" id="PTHR44846">
    <property type="entry name" value="MANNOSYL-D-GLYCERATE TRANSPORT/METABOLISM SYSTEM REPRESSOR MNGR-RELATED"/>
    <property type="match status" value="1"/>
</dbReference>
<dbReference type="RefSeq" id="WP_278012907.1">
    <property type="nucleotide sequence ID" value="NZ_CP121208.1"/>
</dbReference>
<dbReference type="Gene3D" id="3.40.1410.10">
    <property type="entry name" value="Chorismate lyase-like"/>
    <property type="match status" value="1"/>
</dbReference>
<evidence type="ECO:0000313" key="5">
    <source>
        <dbReference type="EMBL" id="WFM83512.1"/>
    </source>
</evidence>
<keyword evidence="6" id="KW-1185">Reference proteome</keyword>
<dbReference type="InterPro" id="IPR000524">
    <property type="entry name" value="Tscrpt_reg_HTH_GntR"/>
</dbReference>
<reference evidence="5 6" key="1">
    <citation type="submission" date="2023-03" db="EMBL/GenBank/DDBJ databases">
        <title>Complete genome of Arcanobacterium canis strain DSM 25104 isolated in 2010 from a canine otitis externa in Germany.</title>
        <authorList>
            <person name="Borowiak M."/>
            <person name="Kreitlow A."/>
            <person name="Malorny B."/>
            <person name="Laemmler C."/>
            <person name="Prenger-Berninghoff E."/>
            <person name="Ploetz M."/>
            <person name="Abdulmawjood A."/>
        </authorList>
    </citation>
    <scope>NUCLEOTIDE SEQUENCE [LARGE SCALE GENOMIC DNA]</scope>
    <source>
        <strain evidence="5 6">DSM 25104</strain>
    </source>
</reference>
<dbReference type="PANTHER" id="PTHR44846:SF17">
    <property type="entry name" value="GNTR-FAMILY TRANSCRIPTIONAL REGULATOR"/>
    <property type="match status" value="1"/>
</dbReference>
<protein>
    <submittedName>
        <fullName evidence="5">GntR family transcriptional regulator</fullName>
    </submittedName>
</protein>
<dbReference type="PROSITE" id="PS50949">
    <property type="entry name" value="HTH_GNTR"/>
    <property type="match status" value="1"/>
</dbReference>
<evidence type="ECO:0000259" key="4">
    <source>
        <dbReference type="PROSITE" id="PS50949"/>
    </source>
</evidence>
<dbReference type="SMART" id="SM00866">
    <property type="entry name" value="UTRA"/>
    <property type="match status" value="1"/>
</dbReference>
<dbReference type="Pfam" id="PF07702">
    <property type="entry name" value="UTRA"/>
    <property type="match status" value="1"/>
</dbReference>
<dbReference type="Gene3D" id="1.10.10.10">
    <property type="entry name" value="Winged helix-like DNA-binding domain superfamily/Winged helix DNA-binding domain"/>
    <property type="match status" value="1"/>
</dbReference>
<dbReference type="InterPro" id="IPR050679">
    <property type="entry name" value="Bact_HTH_transcr_reg"/>
</dbReference>
<keyword evidence="3" id="KW-0804">Transcription</keyword>
<dbReference type="InterPro" id="IPR011663">
    <property type="entry name" value="UTRA"/>
</dbReference>
<organism evidence="5 6">
    <name type="scientific">Arcanobacterium canis</name>
    <dbReference type="NCBI Taxonomy" id="999183"/>
    <lineage>
        <taxon>Bacteria</taxon>
        <taxon>Bacillati</taxon>
        <taxon>Actinomycetota</taxon>
        <taxon>Actinomycetes</taxon>
        <taxon>Actinomycetales</taxon>
        <taxon>Actinomycetaceae</taxon>
        <taxon>Arcanobacterium</taxon>
    </lineage>
</organism>
<dbReference type="CDD" id="cd07377">
    <property type="entry name" value="WHTH_GntR"/>
    <property type="match status" value="1"/>
</dbReference>
<dbReference type="EMBL" id="CP121208">
    <property type="protein sequence ID" value="WFM83512.1"/>
    <property type="molecule type" value="Genomic_DNA"/>
</dbReference>
<dbReference type="PRINTS" id="PR00035">
    <property type="entry name" value="HTHGNTR"/>
</dbReference>
<sequence length="246" mass="27300">MYIPKITLDRTSDVPLHRQISLPIEEAIIGGELEPGALIENEIDLAQRVGVSRPTARRAMQTLVDRGLLLRKRGTGSVVAPRAAHRPAHMPSLNTDLRNAGEHPTTQVLTYNYKLATAAIAAKLGVDIGTQVVELERLRLRNGTPMAILYNWLPVAIMPTREDLEERGLYELLAEKGIIVASTQQTVSALRPDRREARLLAISTRQPVLTIERTAYDTTGKIIEWGLHTHRGDLYQYTSTVFAAAE</sequence>